<evidence type="ECO:0000313" key="3">
    <source>
        <dbReference type="EMBL" id="NDL57368.1"/>
    </source>
</evidence>
<dbReference type="AlphaFoldDB" id="A0A7K3M4L6"/>
<keyword evidence="4" id="KW-1185">Reference proteome</keyword>
<keyword evidence="2" id="KW-0812">Transmembrane</keyword>
<gene>
    <name evidence="3" type="ORF">F7O44_09825</name>
</gene>
<name>A0A7K3M4L6_9ACTN</name>
<feature type="region of interest" description="Disordered" evidence="1">
    <location>
        <begin position="241"/>
        <end position="264"/>
    </location>
</feature>
<comment type="caution">
    <text evidence="3">The sequence shown here is derived from an EMBL/GenBank/DDBJ whole genome shotgun (WGS) entry which is preliminary data.</text>
</comment>
<sequence length="504" mass="54911">MQDATESARSARAVQISGAGPSLLPYLSWLLLSVVVGVALAAPLLLLAQDGRDDVSLVAALWQPERRPLAIGALVAVSLTVVVLIGFMRALPRALTRHEIVVDDGGLEIAARPKWWYRGKAAHIGWDDVQVVSAESIGLPDGSDTGRLARRALHFYLHRVIPGLPAFAGLEAVDEADVHIEGVRVPSYRLRIGDLTPYAHDEVHQLATAIDAVRPDLFYTGTRAAQWYTPTEHLAPGARLWRSASPSAPSPHPSDSPGPGLDGRVPDIQRPAGAVWLNYGHPHWEIAGGVVVLAGVLAGSIYLVNNPFGWDNVPAALLALVVIVPLFFCCLVLPAVLWLYPRLTAAVGIRVAFDGLVIVRKRRWRWAATVSTTVPWNQIQAIVTRGGRTATDPVGAKQRFVDLYLHPGLDEAYDVPGVGLDLTVSQPREPDSAGTAQLVTFPAVRVRLPYRHDREAAGRQRWEEAVRRGPETLTSPRHQLRPALLAFRPQLCHGFEDLWSGLPR</sequence>
<feature type="transmembrane region" description="Helical" evidence="2">
    <location>
        <begin position="316"/>
        <end position="340"/>
    </location>
</feature>
<dbReference type="EMBL" id="WLZY01000002">
    <property type="protein sequence ID" value="NDL57368.1"/>
    <property type="molecule type" value="Genomic_DNA"/>
</dbReference>
<feature type="transmembrane region" description="Helical" evidence="2">
    <location>
        <begin position="26"/>
        <end position="48"/>
    </location>
</feature>
<dbReference type="RefSeq" id="WP_162450012.1">
    <property type="nucleotide sequence ID" value="NZ_WLZY01000002.1"/>
</dbReference>
<feature type="transmembrane region" description="Helical" evidence="2">
    <location>
        <begin position="68"/>
        <end position="88"/>
    </location>
</feature>
<evidence type="ECO:0000256" key="2">
    <source>
        <dbReference type="SAM" id="Phobius"/>
    </source>
</evidence>
<organism evidence="3 4">
    <name type="scientific">Phytoactinopolyspora mesophila</name>
    <dbReference type="NCBI Taxonomy" id="2650750"/>
    <lineage>
        <taxon>Bacteria</taxon>
        <taxon>Bacillati</taxon>
        <taxon>Actinomycetota</taxon>
        <taxon>Actinomycetes</taxon>
        <taxon>Jiangellales</taxon>
        <taxon>Jiangellaceae</taxon>
        <taxon>Phytoactinopolyspora</taxon>
    </lineage>
</organism>
<evidence type="ECO:0000313" key="4">
    <source>
        <dbReference type="Proteomes" id="UP000460435"/>
    </source>
</evidence>
<evidence type="ECO:0000256" key="1">
    <source>
        <dbReference type="SAM" id="MobiDB-lite"/>
    </source>
</evidence>
<reference evidence="3 4" key="1">
    <citation type="submission" date="2019-11" db="EMBL/GenBank/DDBJ databases">
        <authorList>
            <person name="Li X.-J."/>
            <person name="Feng X.-M."/>
        </authorList>
    </citation>
    <scope>NUCLEOTIDE SEQUENCE [LARGE SCALE GENOMIC DNA]</scope>
    <source>
        <strain evidence="3 4">XMNu-373</strain>
    </source>
</reference>
<keyword evidence="2" id="KW-1133">Transmembrane helix</keyword>
<proteinExistence type="predicted"/>
<dbReference type="Proteomes" id="UP000460435">
    <property type="component" value="Unassembled WGS sequence"/>
</dbReference>
<keyword evidence="2" id="KW-0472">Membrane</keyword>
<accession>A0A7K3M4L6</accession>
<protein>
    <submittedName>
        <fullName evidence="3">Uncharacterized protein</fullName>
    </submittedName>
</protein>
<feature type="transmembrane region" description="Helical" evidence="2">
    <location>
        <begin position="286"/>
        <end position="304"/>
    </location>
</feature>